<reference evidence="2" key="2">
    <citation type="submission" date="2023-06" db="EMBL/GenBank/DDBJ databases">
        <authorList>
            <consortium name="Lawrence Berkeley National Laboratory"/>
            <person name="Haridas S."/>
            <person name="Hensen N."/>
            <person name="Bonometti L."/>
            <person name="Westerberg I."/>
            <person name="Brannstrom I.O."/>
            <person name="Guillou S."/>
            <person name="Cros-Aarteil S."/>
            <person name="Calhoun S."/>
            <person name="Kuo A."/>
            <person name="Mondo S."/>
            <person name="Pangilinan J."/>
            <person name="Riley R."/>
            <person name="Labutti K."/>
            <person name="Andreopoulos B."/>
            <person name="Lipzen A."/>
            <person name="Chen C."/>
            <person name="Yanf M."/>
            <person name="Daum C."/>
            <person name="Ng V."/>
            <person name="Clum A."/>
            <person name="Steindorff A."/>
            <person name="Ohm R."/>
            <person name="Martin F."/>
            <person name="Silar P."/>
            <person name="Natvig D."/>
            <person name="Lalanne C."/>
            <person name="Gautier V."/>
            <person name="Ament-Velasquez S.L."/>
            <person name="Kruys A."/>
            <person name="Hutchinson M.I."/>
            <person name="Powell A.J."/>
            <person name="Barry K."/>
            <person name="Miller A.N."/>
            <person name="Grigoriev I.V."/>
            <person name="Debuchy R."/>
            <person name="Gladieux P."/>
            <person name="Thoren M.H."/>
            <person name="Johannesson H."/>
        </authorList>
    </citation>
    <scope>NUCLEOTIDE SEQUENCE</scope>
    <source>
        <strain evidence="2">CBS 958.72</strain>
    </source>
</reference>
<gene>
    <name evidence="2" type="ORF">B0T24DRAFT_694265</name>
</gene>
<feature type="compositionally biased region" description="Acidic residues" evidence="1">
    <location>
        <begin position="478"/>
        <end position="487"/>
    </location>
</feature>
<comment type="caution">
    <text evidence="2">The sequence shown here is derived from an EMBL/GenBank/DDBJ whole genome shotgun (WGS) entry which is preliminary data.</text>
</comment>
<proteinExistence type="predicted"/>
<feature type="region of interest" description="Disordered" evidence="1">
    <location>
        <begin position="1"/>
        <end position="76"/>
    </location>
</feature>
<dbReference type="AlphaFoldDB" id="A0AAE0NCK0"/>
<feature type="compositionally biased region" description="Acidic residues" evidence="1">
    <location>
        <begin position="44"/>
        <end position="66"/>
    </location>
</feature>
<feature type="compositionally biased region" description="Acidic residues" evidence="1">
    <location>
        <begin position="546"/>
        <end position="560"/>
    </location>
</feature>
<organism evidence="2 3">
    <name type="scientific">Lasiosphaeria ovina</name>
    <dbReference type="NCBI Taxonomy" id="92902"/>
    <lineage>
        <taxon>Eukaryota</taxon>
        <taxon>Fungi</taxon>
        <taxon>Dikarya</taxon>
        <taxon>Ascomycota</taxon>
        <taxon>Pezizomycotina</taxon>
        <taxon>Sordariomycetes</taxon>
        <taxon>Sordariomycetidae</taxon>
        <taxon>Sordariales</taxon>
        <taxon>Lasiosphaeriaceae</taxon>
        <taxon>Lasiosphaeria</taxon>
    </lineage>
</organism>
<evidence type="ECO:0000256" key="1">
    <source>
        <dbReference type="SAM" id="MobiDB-lite"/>
    </source>
</evidence>
<feature type="compositionally biased region" description="Acidic residues" evidence="1">
    <location>
        <begin position="368"/>
        <end position="383"/>
    </location>
</feature>
<keyword evidence="3" id="KW-1185">Reference proteome</keyword>
<evidence type="ECO:0000313" key="2">
    <source>
        <dbReference type="EMBL" id="KAK3378972.1"/>
    </source>
</evidence>
<reference evidence="2" key="1">
    <citation type="journal article" date="2023" name="Mol. Phylogenet. Evol.">
        <title>Genome-scale phylogeny and comparative genomics of the fungal order Sordariales.</title>
        <authorList>
            <person name="Hensen N."/>
            <person name="Bonometti L."/>
            <person name="Westerberg I."/>
            <person name="Brannstrom I.O."/>
            <person name="Guillou S."/>
            <person name="Cros-Aarteil S."/>
            <person name="Calhoun S."/>
            <person name="Haridas S."/>
            <person name="Kuo A."/>
            <person name="Mondo S."/>
            <person name="Pangilinan J."/>
            <person name="Riley R."/>
            <person name="LaButti K."/>
            <person name="Andreopoulos B."/>
            <person name="Lipzen A."/>
            <person name="Chen C."/>
            <person name="Yan M."/>
            <person name="Daum C."/>
            <person name="Ng V."/>
            <person name="Clum A."/>
            <person name="Steindorff A."/>
            <person name="Ohm R.A."/>
            <person name="Martin F."/>
            <person name="Silar P."/>
            <person name="Natvig D.O."/>
            <person name="Lalanne C."/>
            <person name="Gautier V."/>
            <person name="Ament-Velasquez S.L."/>
            <person name="Kruys A."/>
            <person name="Hutchinson M.I."/>
            <person name="Powell A.J."/>
            <person name="Barry K."/>
            <person name="Miller A.N."/>
            <person name="Grigoriev I.V."/>
            <person name="Debuchy R."/>
            <person name="Gladieux P."/>
            <person name="Hiltunen Thoren M."/>
            <person name="Johannesson H."/>
        </authorList>
    </citation>
    <scope>NUCLEOTIDE SEQUENCE</scope>
    <source>
        <strain evidence="2">CBS 958.72</strain>
    </source>
</reference>
<feature type="compositionally biased region" description="Acidic residues" evidence="1">
    <location>
        <begin position="505"/>
        <end position="538"/>
    </location>
</feature>
<feature type="compositionally biased region" description="Acidic residues" evidence="1">
    <location>
        <begin position="1"/>
        <end position="10"/>
    </location>
</feature>
<sequence>MSDASDESEDIGYLVADESGGDESDASSSPADESPHHNALLDLEASESDGDDDGDDDSGGSDEENSDGERGFHHGFENEYPEFHHKKIHSFPYDNENEEKVQMWESAHLENQTAPVRALMAVNTESRTRVLQTLPDRLHFRGGRTSIRFNKEKDMIALIPHRILEGPDDAEDDLSQSYCWPDLERHRDYAEETIHKNMRKEMLFFALHPSYFRSGRGYLDEGDQGDQGGDADPLLEQFTYWPMIRACGRQEVALLNDGIDFDAYEDELSEDEPNEYESEGIDDSDIDSDSNDGDGDDDLVVVDDDSSNQGSENDDDDDGGVSTFAGFSPIRRGGTIDLTNSDSEEEGESSALRARMKPVDLVMNMALDSEDPDSEEEEDDDEEEMKRICAGFIVSTSEDSDSEDDEEEASPPRAIVKRSRRVIANSSSEDEDELPRKRRNLIVLSDNDSEQDDTMKGPRSQESAKRGPHRRARQTIIDDTDDEDGDDRDVQPKIAGSYRSAIPVSEDEEEDSDEDENPIPISDEENSDVEEISADDYNAENYSSFPDDEGNEPMDDESGDGDQFFEGQADEDVYEENDYDGGF</sequence>
<feature type="compositionally biased region" description="Acidic residues" evidence="1">
    <location>
        <begin position="568"/>
        <end position="583"/>
    </location>
</feature>
<dbReference type="Proteomes" id="UP001287356">
    <property type="component" value="Unassembled WGS sequence"/>
</dbReference>
<evidence type="ECO:0000313" key="3">
    <source>
        <dbReference type="Proteomes" id="UP001287356"/>
    </source>
</evidence>
<feature type="compositionally biased region" description="Acidic residues" evidence="1">
    <location>
        <begin position="268"/>
        <end position="319"/>
    </location>
</feature>
<name>A0AAE0NCK0_9PEZI</name>
<feature type="region of interest" description="Disordered" evidence="1">
    <location>
        <begin position="268"/>
        <end position="583"/>
    </location>
</feature>
<protein>
    <submittedName>
        <fullName evidence="2">Uncharacterized protein</fullName>
    </submittedName>
</protein>
<dbReference type="EMBL" id="JAULSN010000002">
    <property type="protein sequence ID" value="KAK3378972.1"/>
    <property type="molecule type" value="Genomic_DNA"/>
</dbReference>
<feature type="compositionally biased region" description="Basic and acidic residues" evidence="1">
    <location>
        <begin position="67"/>
        <end position="76"/>
    </location>
</feature>
<feature type="compositionally biased region" description="Acidic residues" evidence="1">
    <location>
        <begin position="398"/>
        <end position="409"/>
    </location>
</feature>
<accession>A0AAE0NCK0</accession>